<reference evidence="2 3" key="2">
    <citation type="journal article" date="2018" name="New Phytol.">
        <title>High intraspecific genome diversity in the model arbuscular mycorrhizal symbiont Rhizophagus irregularis.</title>
        <authorList>
            <person name="Chen E.C.H."/>
            <person name="Morin E."/>
            <person name="Beaudet D."/>
            <person name="Noel J."/>
            <person name="Yildirir G."/>
            <person name="Ndikumana S."/>
            <person name="Charron P."/>
            <person name="St-Onge C."/>
            <person name="Giorgi J."/>
            <person name="Kruger M."/>
            <person name="Marton T."/>
            <person name="Ropars J."/>
            <person name="Grigoriev I.V."/>
            <person name="Hainaut M."/>
            <person name="Henrissat B."/>
            <person name="Roux C."/>
            <person name="Martin F."/>
            <person name="Corradi N."/>
        </authorList>
    </citation>
    <scope>NUCLEOTIDE SEQUENCE [LARGE SCALE GENOMIC DNA]</scope>
    <source>
        <strain evidence="2 3">DAOM 197198</strain>
    </source>
</reference>
<protein>
    <submittedName>
        <fullName evidence="2">Uncharacterized protein</fullName>
    </submittedName>
</protein>
<sequence length="598" mass="70217">MRQSNKEIITWNKNSETLYSIRSKKAKHKNYDEIGRHMVECSSLQNSNENTNSPFLIDCKGCARNISRRRSASVKCLIYIEKEVAVMIKSRWEKEAEGGERYIKPYMTLENIIKRNDIVIEDNLSNLKSENIDEMAIDSDIDEMVHNSRRWLDYMIEKEGIYNILNNFITVNLRNFIDKEIILQIGGVIQKGSDVSLDGFFAIEIFPKKSNIEKFCVEGRVKNIRYERKIYIIALIVAIIILPCNIIIDLQTDLGIVAWLYKYSKVGSIRRDLDDPNYIYLICVNEILELKNIKLKVVNEMEHIQVATQEFKLPALKRELIKGKTSIPEVVLKINNILIDEYVLRWNNKPIEGAYRHWFKKISNNINRIDVILLDYVKDCFINSNGANVTIDWKKSFRLINNEISTPRNITSRVDASIRTFRVKNFFKILPTYEILWNRKVWGIKSIKCPRCMIEDETWDHIWICTKNDVNNSEYVLFKESVSEVISSVMVTDKDENLVKEFERNLFDIASTRSKLMTTENLLREVTRDLKRKKREEELDEMIEESILENIENRKNKKKIKKLTKIDLEENVKNDVFSLGKSDRNRLGNRIISNLVNT</sequence>
<keyword evidence="1" id="KW-1133">Transmembrane helix</keyword>
<proteinExistence type="predicted"/>
<keyword evidence="1" id="KW-0472">Membrane</keyword>
<evidence type="ECO:0000313" key="3">
    <source>
        <dbReference type="Proteomes" id="UP000018888"/>
    </source>
</evidence>
<evidence type="ECO:0000313" key="2">
    <source>
        <dbReference type="EMBL" id="POG69541.1"/>
    </source>
</evidence>
<evidence type="ECO:0000256" key="1">
    <source>
        <dbReference type="SAM" id="Phobius"/>
    </source>
</evidence>
<keyword evidence="1" id="KW-0812">Transmembrane</keyword>
<dbReference type="AlphaFoldDB" id="A0A2P4PVZ4"/>
<name>A0A2P4PVZ4_RHIID</name>
<organism evidence="2 3">
    <name type="scientific">Rhizophagus irregularis (strain DAOM 181602 / DAOM 197198 / MUCL 43194)</name>
    <name type="common">Arbuscular mycorrhizal fungus</name>
    <name type="synonym">Glomus intraradices</name>
    <dbReference type="NCBI Taxonomy" id="747089"/>
    <lineage>
        <taxon>Eukaryota</taxon>
        <taxon>Fungi</taxon>
        <taxon>Fungi incertae sedis</taxon>
        <taxon>Mucoromycota</taxon>
        <taxon>Glomeromycotina</taxon>
        <taxon>Glomeromycetes</taxon>
        <taxon>Glomerales</taxon>
        <taxon>Glomeraceae</taxon>
        <taxon>Rhizophagus</taxon>
    </lineage>
</organism>
<gene>
    <name evidence="2" type="ORF">GLOIN_2v1776868</name>
</gene>
<accession>A0A2P4PVZ4</accession>
<feature type="transmembrane region" description="Helical" evidence="1">
    <location>
        <begin position="230"/>
        <end position="248"/>
    </location>
</feature>
<dbReference type="Proteomes" id="UP000018888">
    <property type="component" value="Unassembled WGS sequence"/>
</dbReference>
<keyword evidence="3" id="KW-1185">Reference proteome</keyword>
<dbReference type="VEuPathDB" id="FungiDB:RhiirFUN_010308"/>
<reference evidence="2 3" key="1">
    <citation type="journal article" date="2013" name="Proc. Natl. Acad. Sci. U.S.A.">
        <title>Genome of an arbuscular mycorrhizal fungus provides insight into the oldest plant symbiosis.</title>
        <authorList>
            <person name="Tisserant E."/>
            <person name="Malbreil M."/>
            <person name="Kuo A."/>
            <person name="Kohler A."/>
            <person name="Symeonidi A."/>
            <person name="Balestrini R."/>
            <person name="Charron P."/>
            <person name="Duensing N."/>
            <person name="Frei Dit Frey N."/>
            <person name="Gianinazzi-Pearson V."/>
            <person name="Gilbert L.B."/>
            <person name="Handa Y."/>
            <person name="Herr J.R."/>
            <person name="Hijri M."/>
            <person name="Koul R."/>
            <person name="Kawaguchi M."/>
            <person name="Krajinski F."/>
            <person name="Lammers P.J."/>
            <person name="Masclaux F.G."/>
            <person name="Murat C."/>
            <person name="Morin E."/>
            <person name="Ndikumana S."/>
            <person name="Pagni M."/>
            <person name="Petitpierre D."/>
            <person name="Requena N."/>
            <person name="Rosikiewicz P."/>
            <person name="Riley R."/>
            <person name="Saito K."/>
            <person name="San Clemente H."/>
            <person name="Shapiro H."/>
            <person name="van Tuinen D."/>
            <person name="Becard G."/>
            <person name="Bonfante P."/>
            <person name="Paszkowski U."/>
            <person name="Shachar-Hill Y.Y."/>
            <person name="Tuskan G.A."/>
            <person name="Young P.W."/>
            <person name="Sanders I.R."/>
            <person name="Henrissat B."/>
            <person name="Rensing S.A."/>
            <person name="Grigoriev I.V."/>
            <person name="Corradi N."/>
            <person name="Roux C."/>
            <person name="Martin F."/>
        </authorList>
    </citation>
    <scope>NUCLEOTIDE SEQUENCE [LARGE SCALE GENOMIC DNA]</scope>
    <source>
        <strain evidence="2 3">DAOM 197198</strain>
    </source>
</reference>
<comment type="caution">
    <text evidence="2">The sequence shown here is derived from an EMBL/GenBank/DDBJ whole genome shotgun (WGS) entry which is preliminary data.</text>
</comment>
<dbReference type="EMBL" id="AUPC02000133">
    <property type="protein sequence ID" value="POG69541.1"/>
    <property type="molecule type" value="Genomic_DNA"/>
</dbReference>